<sequence length="111" mass="11591">MKYTLKITATAFALGLAVMSVGVASAMDKTLVTAATQENKTLSFAIENMTCALCPITVRKAMEQVSGVEEVKVDFEAKTATVIFDPARATAETIAAASTNAGYPAQVIGKN</sequence>
<dbReference type="PROSITE" id="PS50846">
    <property type="entry name" value="HMA_2"/>
    <property type="match status" value="1"/>
</dbReference>
<accession>A0A3B0R0W9</accession>
<evidence type="ECO:0000259" key="2">
    <source>
        <dbReference type="PROSITE" id="PS50846"/>
    </source>
</evidence>
<dbReference type="EMBL" id="UOED01000021">
    <property type="protein sequence ID" value="VAV87130.1"/>
    <property type="molecule type" value="Genomic_DNA"/>
</dbReference>
<dbReference type="GO" id="GO:0046872">
    <property type="term" value="F:metal ion binding"/>
    <property type="evidence" value="ECO:0007669"/>
    <property type="project" value="UniProtKB-KW"/>
</dbReference>
<dbReference type="FunFam" id="3.30.70.100:FF:000001">
    <property type="entry name" value="ATPase copper transporting beta"/>
    <property type="match status" value="1"/>
</dbReference>
<evidence type="ECO:0000313" key="3">
    <source>
        <dbReference type="EMBL" id="VAV87130.1"/>
    </source>
</evidence>
<proteinExistence type="predicted"/>
<dbReference type="Gene3D" id="3.30.70.100">
    <property type="match status" value="1"/>
</dbReference>
<dbReference type="InterPro" id="IPR006121">
    <property type="entry name" value="HMA_dom"/>
</dbReference>
<organism evidence="3">
    <name type="scientific">hydrothermal vent metagenome</name>
    <dbReference type="NCBI Taxonomy" id="652676"/>
    <lineage>
        <taxon>unclassified sequences</taxon>
        <taxon>metagenomes</taxon>
        <taxon>ecological metagenomes</taxon>
    </lineage>
</organism>
<name>A0A3B0R0W9_9ZZZZ</name>
<dbReference type="Pfam" id="PF00403">
    <property type="entry name" value="HMA"/>
    <property type="match status" value="1"/>
</dbReference>
<dbReference type="SUPFAM" id="SSF55008">
    <property type="entry name" value="HMA, heavy metal-associated domain"/>
    <property type="match status" value="1"/>
</dbReference>
<dbReference type="CDD" id="cd00371">
    <property type="entry name" value="HMA"/>
    <property type="match status" value="1"/>
</dbReference>
<dbReference type="AlphaFoldDB" id="A0A3B0R0W9"/>
<evidence type="ECO:0000256" key="1">
    <source>
        <dbReference type="ARBA" id="ARBA00022723"/>
    </source>
</evidence>
<dbReference type="InterPro" id="IPR036163">
    <property type="entry name" value="HMA_dom_sf"/>
</dbReference>
<gene>
    <name evidence="3" type="ORF">MNBD_ALPHA02-448</name>
</gene>
<reference evidence="3" key="1">
    <citation type="submission" date="2018-06" db="EMBL/GenBank/DDBJ databases">
        <authorList>
            <person name="Zhirakovskaya E."/>
        </authorList>
    </citation>
    <scope>NUCLEOTIDE SEQUENCE</scope>
</reference>
<protein>
    <submittedName>
        <fullName evidence="3">Periplasmic mercury(+2) binding protein</fullName>
    </submittedName>
</protein>
<keyword evidence="1" id="KW-0479">Metal-binding</keyword>
<feature type="domain" description="HMA" evidence="2">
    <location>
        <begin position="40"/>
        <end position="106"/>
    </location>
</feature>